<dbReference type="InterPro" id="IPR013785">
    <property type="entry name" value="Aldolase_TIM"/>
</dbReference>
<evidence type="ECO:0000256" key="1">
    <source>
        <dbReference type="ARBA" id="ARBA00004893"/>
    </source>
</evidence>
<dbReference type="InterPro" id="IPR002638">
    <property type="entry name" value="Quinolinate_PRibosylTrfase_C"/>
</dbReference>
<dbReference type="UniPathway" id="UPA00253">
    <property type="reaction ID" value="UER00331"/>
</dbReference>
<evidence type="ECO:0000256" key="4">
    <source>
        <dbReference type="ARBA" id="ARBA00022676"/>
    </source>
</evidence>
<dbReference type="SUPFAM" id="SSF54675">
    <property type="entry name" value="Nicotinate/Quinolinate PRTase N-terminal domain-like"/>
    <property type="match status" value="1"/>
</dbReference>
<dbReference type="InterPro" id="IPR027277">
    <property type="entry name" value="NadC/ModD"/>
</dbReference>
<evidence type="ECO:0000313" key="10">
    <source>
        <dbReference type="Proteomes" id="UP000577419"/>
    </source>
</evidence>
<dbReference type="FunFam" id="3.20.20.70:FF:000030">
    <property type="entry name" value="Nicotinate-nucleotide pyrophosphorylase, carboxylating"/>
    <property type="match status" value="1"/>
</dbReference>
<comment type="caution">
    <text evidence="9">The sequence shown here is derived from an EMBL/GenBank/DDBJ whole genome shotgun (WGS) entry which is preliminary data.</text>
</comment>
<dbReference type="Pfam" id="PF02749">
    <property type="entry name" value="QRPTase_N"/>
    <property type="match status" value="1"/>
</dbReference>
<evidence type="ECO:0000256" key="3">
    <source>
        <dbReference type="ARBA" id="ARBA00022642"/>
    </source>
</evidence>
<keyword evidence="4 6" id="KW-0328">Glycosyltransferase</keyword>
<dbReference type="Proteomes" id="UP000577419">
    <property type="component" value="Unassembled WGS sequence"/>
</dbReference>
<dbReference type="InterPro" id="IPR022412">
    <property type="entry name" value="Quinolinate_PRibosylTrfase_N"/>
</dbReference>
<feature type="domain" description="Quinolinate phosphoribosyl transferase N-terminal" evidence="8">
    <location>
        <begin position="29"/>
        <end position="108"/>
    </location>
</feature>
<dbReference type="PIRSF" id="PIRSF006250">
    <property type="entry name" value="NadC_ModD"/>
    <property type="match status" value="1"/>
</dbReference>
<dbReference type="AlphaFoldDB" id="A0A7J4ISV7"/>
<dbReference type="Gene3D" id="3.20.20.70">
    <property type="entry name" value="Aldolase class I"/>
    <property type="match status" value="1"/>
</dbReference>
<dbReference type="Pfam" id="PF01729">
    <property type="entry name" value="QRPTase_C"/>
    <property type="match status" value="1"/>
</dbReference>
<dbReference type="EMBL" id="DUFG01000019">
    <property type="protein sequence ID" value="HIH08552.1"/>
    <property type="molecule type" value="Genomic_DNA"/>
</dbReference>
<comment type="subunit">
    <text evidence="6">Hexamer formed by 3 homodimers.</text>
</comment>
<evidence type="ECO:0000256" key="6">
    <source>
        <dbReference type="PIRNR" id="PIRNR006250"/>
    </source>
</evidence>
<accession>A0A7J4ISV7</accession>
<name>A0A7J4ISV7_9ARCH</name>
<dbReference type="GO" id="GO:0034213">
    <property type="term" value="P:quinolinate catabolic process"/>
    <property type="evidence" value="ECO:0007669"/>
    <property type="project" value="TreeGrafter"/>
</dbReference>
<evidence type="ECO:0000259" key="8">
    <source>
        <dbReference type="Pfam" id="PF02749"/>
    </source>
</evidence>
<evidence type="ECO:0000259" key="7">
    <source>
        <dbReference type="Pfam" id="PF01729"/>
    </source>
</evidence>
<dbReference type="SUPFAM" id="SSF51690">
    <property type="entry name" value="Nicotinate/Quinolinate PRTase C-terminal domain-like"/>
    <property type="match status" value="1"/>
</dbReference>
<dbReference type="InterPro" id="IPR004393">
    <property type="entry name" value="NadC"/>
</dbReference>
<proteinExistence type="inferred from homology"/>
<dbReference type="GO" id="GO:0005737">
    <property type="term" value="C:cytoplasm"/>
    <property type="evidence" value="ECO:0007669"/>
    <property type="project" value="TreeGrafter"/>
</dbReference>
<comment type="pathway">
    <text evidence="1 6">Cofactor biosynthesis; NAD(+) biosynthesis; nicotinate D-ribonucleotide from quinolinate: step 1/1.</text>
</comment>
<keyword evidence="5 6" id="KW-0808">Transferase</keyword>
<dbReference type="EC" id="2.4.2.19" evidence="6"/>
<comment type="similarity">
    <text evidence="2 6">Belongs to the NadC/ModD family.</text>
</comment>
<reference evidence="10" key="1">
    <citation type="journal article" date="2020" name="bioRxiv">
        <title>A rank-normalized archaeal taxonomy based on genome phylogeny resolves widespread incomplete and uneven classifications.</title>
        <authorList>
            <person name="Rinke C."/>
            <person name="Chuvochina M."/>
            <person name="Mussig A.J."/>
            <person name="Chaumeil P.-A."/>
            <person name="Waite D.W."/>
            <person name="Whitman W.B."/>
            <person name="Parks D.H."/>
            <person name="Hugenholtz P."/>
        </authorList>
    </citation>
    <scope>NUCLEOTIDE SEQUENCE [LARGE SCALE GENOMIC DNA]</scope>
</reference>
<evidence type="ECO:0000256" key="5">
    <source>
        <dbReference type="ARBA" id="ARBA00022679"/>
    </source>
</evidence>
<dbReference type="Gene3D" id="3.90.1170.20">
    <property type="entry name" value="Quinolinate phosphoribosyl transferase, N-terminal domain"/>
    <property type="match status" value="1"/>
</dbReference>
<dbReference type="PANTHER" id="PTHR32179">
    <property type="entry name" value="NICOTINATE-NUCLEOTIDE PYROPHOSPHORYLASE [CARBOXYLATING]"/>
    <property type="match status" value="1"/>
</dbReference>
<feature type="domain" description="Quinolinate phosphoribosyl transferase C-terminal" evidence="7">
    <location>
        <begin position="110"/>
        <end position="276"/>
    </location>
</feature>
<gene>
    <name evidence="9" type="primary">nadC</name>
    <name evidence="9" type="ORF">HA237_04240</name>
</gene>
<dbReference type="InterPro" id="IPR036068">
    <property type="entry name" value="Nicotinate_pribotase-like_C"/>
</dbReference>
<evidence type="ECO:0000256" key="2">
    <source>
        <dbReference type="ARBA" id="ARBA00009400"/>
    </source>
</evidence>
<comment type="catalytic activity">
    <reaction evidence="6">
        <text>nicotinate beta-D-ribonucleotide + CO2 + diphosphate = quinolinate + 5-phospho-alpha-D-ribose 1-diphosphate + 2 H(+)</text>
        <dbReference type="Rhea" id="RHEA:12733"/>
        <dbReference type="ChEBI" id="CHEBI:15378"/>
        <dbReference type="ChEBI" id="CHEBI:16526"/>
        <dbReference type="ChEBI" id="CHEBI:29959"/>
        <dbReference type="ChEBI" id="CHEBI:33019"/>
        <dbReference type="ChEBI" id="CHEBI:57502"/>
        <dbReference type="ChEBI" id="CHEBI:58017"/>
        <dbReference type="EC" id="2.4.2.19"/>
    </reaction>
</comment>
<comment type="function">
    <text evidence="6">Involved in the catabolism of quinolinic acid (QA).</text>
</comment>
<keyword evidence="3 6" id="KW-0662">Pyridine nucleotide biosynthesis</keyword>
<dbReference type="NCBIfam" id="TIGR00078">
    <property type="entry name" value="nadC"/>
    <property type="match status" value="1"/>
</dbReference>
<evidence type="ECO:0000313" key="9">
    <source>
        <dbReference type="EMBL" id="HIH08552.1"/>
    </source>
</evidence>
<protein>
    <recommendedName>
        <fullName evidence="6">Nicotinate-nucleotide pyrophosphorylase [carboxylating]</fullName>
        <ecNumber evidence="6">2.4.2.19</ecNumber>
    </recommendedName>
    <alternativeName>
        <fullName evidence="6">Quinolinate phosphoribosyltransferase [decarboxylating]</fullName>
    </alternativeName>
</protein>
<organism evidence="9 10">
    <name type="scientific">Candidatus Iainarchaeum sp</name>
    <dbReference type="NCBI Taxonomy" id="3101447"/>
    <lineage>
        <taxon>Archaea</taxon>
        <taxon>Candidatus Iainarchaeota</taxon>
        <taxon>Candidatus Iainarchaeia</taxon>
        <taxon>Candidatus Iainarchaeales</taxon>
        <taxon>Candidatus Iainarchaeaceae</taxon>
        <taxon>Candidatus Iainarchaeum</taxon>
    </lineage>
</organism>
<dbReference type="GO" id="GO:0004514">
    <property type="term" value="F:nicotinate-nucleotide diphosphorylase (carboxylating) activity"/>
    <property type="evidence" value="ECO:0007669"/>
    <property type="project" value="UniProtKB-EC"/>
</dbReference>
<dbReference type="PANTHER" id="PTHR32179:SF3">
    <property type="entry name" value="NICOTINATE-NUCLEOTIDE PYROPHOSPHORYLASE [CARBOXYLATING]"/>
    <property type="match status" value="1"/>
</dbReference>
<dbReference type="InterPro" id="IPR037128">
    <property type="entry name" value="Quinolinate_PRibosylTase_N_sf"/>
</dbReference>
<dbReference type="GO" id="GO:0009435">
    <property type="term" value="P:NAD+ biosynthetic process"/>
    <property type="evidence" value="ECO:0007669"/>
    <property type="project" value="UniProtKB-UniPathway"/>
</dbReference>
<sequence length="279" mass="30639">MGYFDMLFAPAKKKLKQFLADDVGAGDRTSALLPEKKCRAIITANENCVLAGAEEAAWLFSFQGCRVKQLKKDGAILRKGSKVLKLDGVNRKILSAERTSLNVLGRMSGVATICSKAATIAGENTKVFLTRKTMPGFNEFDKKACTFGGVFPHRKNLEEMILLKENHLAFGSIQELIAKAREKKRKGEKIEVEVRTAGQAVEAAKNNADIVMLDNFSMKSTGKAIRKVKEINQKAVVELSGGITLKNLHSYVKLKPEMISMGQLTKEAKTIDFSLEVVA</sequence>